<dbReference type="OrthoDB" id="99025at2157"/>
<dbReference type="RefSeq" id="WP_139681872.1">
    <property type="nucleotide sequence ID" value="NZ_CP040846.1"/>
</dbReference>
<dbReference type="AlphaFoldDB" id="A0A4Y5SPB7"/>
<dbReference type="PROSITE" id="PS51257">
    <property type="entry name" value="PROKAR_LIPOPROTEIN"/>
    <property type="match status" value="1"/>
</dbReference>
<accession>A0A4Y5SPB7</accession>
<protein>
    <submittedName>
        <fullName evidence="1">Uncharacterized protein</fullName>
    </submittedName>
</protein>
<keyword evidence="2" id="KW-1185">Reference proteome</keyword>
<dbReference type="Proteomes" id="UP000306007">
    <property type="component" value="Chromosome"/>
</dbReference>
<dbReference type="GeneID" id="40475827"/>
<evidence type="ECO:0000313" key="1">
    <source>
        <dbReference type="EMBL" id="QDA32565.1"/>
    </source>
</evidence>
<dbReference type="KEGG" id="tic:FH039_11545"/>
<reference evidence="1 2" key="1">
    <citation type="submission" date="2019-06" db="EMBL/GenBank/DDBJ databases">
        <title>Thermococcus indicus sp. nov., a Fe(III)-reducing hyperthermophilic archaeon isolated from the Onnuri vent field of the Central Indian Ocean ridge.</title>
        <authorList>
            <person name="Lim J.K."/>
            <person name="Kim Y.J."/>
            <person name="Kwon K.K."/>
        </authorList>
    </citation>
    <scope>NUCLEOTIDE SEQUENCE [LARGE SCALE GENOMIC DNA]</scope>
    <source>
        <strain evidence="1 2">IOH1</strain>
    </source>
</reference>
<sequence length="236" mass="25578">MKKLVFALLAVALLVIAAGCENPDTNVKTEKTLTINDVTVHYSGDVSLSQAKALIDFVGETFQITGETDVYLAKSGDAYIVEVTTPYTSPDQIDDATKFYVKMMASKMSQDVFGGSKSTLKLVTDERDELFSAESRYSYVNSGTIYVWYADAGEDKAKAVLDYAVSLVGEGPWDIILEGSDPYDVKAVSSFESRDEIGDAENAYRQMASDLSQKLGGDVVVHVLNPKGKEIAAFSG</sequence>
<evidence type="ECO:0000313" key="2">
    <source>
        <dbReference type="Proteomes" id="UP000306007"/>
    </source>
</evidence>
<gene>
    <name evidence="1" type="ORF">FH039_11545</name>
</gene>
<dbReference type="EMBL" id="CP040846">
    <property type="protein sequence ID" value="QDA32565.1"/>
    <property type="molecule type" value="Genomic_DNA"/>
</dbReference>
<proteinExistence type="predicted"/>
<organism evidence="1 2">
    <name type="scientific">Thermococcus indicus</name>
    <dbReference type="NCBI Taxonomy" id="2586643"/>
    <lineage>
        <taxon>Archaea</taxon>
        <taxon>Methanobacteriati</taxon>
        <taxon>Methanobacteriota</taxon>
        <taxon>Thermococci</taxon>
        <taxon>Thermococcales</taxon>
        <taxon>Thermococcaceae</taxon>
        <taxon>Thermococcus</taxon>
    </lineage>
</organism>
<name>A0A4Y5SPB7_9EURY</name>